<reference evidence="2 3" key="1">
    <citation type="journal article" date="2019" name="Sci. Rep.">
        <title>Sulfobacillus thermotolerans: new insights into resistance and metabolic capacities of acidophilic chemolithotrophs.</title>
        <authorList>
            <person name="Panyushkina A.E."/>
            <person name="Babenko V.V."/>
            <person name="Nikitina A.S."/>
            <person name="Selezneva O.V."/>
            <person name="Tsaplina I.A."/>
            <person name="Letarova M.A."/>
            <person name="Kostryukova E.S."/>
            <person name="Letarov A.V."/>
        </authorList>
    </citation>
    <scope>NUCLEOTIDE SEQUENCE [LARGE SCALE GENOMIC DNA]</scope>
    <source>
        <strain evidence="2 3">Kr1</strain>
    </source>
</reference>
<evidence type="ECO:0000313" key="3">
    <source>
        <dbReference type="Proteomes" id="UP000325292"/>
    </source>
</evidence>
<evidence type="ECO:0000313" key="2">
    <source>
        <dbReference type="EMBL" id="AUW93597.1"/>
    </source>
</evidence>
<organism evidence="2 3">
    <name type="scientific">Sulfobacillus thermotolerans</name>
    <dbReference type="NCBI Taxonomy" id="338644"/>
    <lineage>
        <taxon>Bacteria</taxon>
        <taxon>Bacillati</taxon>
        <taxon>Bacillota</taxon>
        <taxon>Clostridia</taxon>
        <taxon>Eubacteriales</taxon>
        <taxon>Clostridiales Family XVII. Incertae Sedis</taxon>
        <taxon>Sulfobacillus</taxon>
    </lineage>
</organism>
<accession>A0ABN5GYK1</accession>
<dbReference type="Proteomes" id="UP000325292">
    <property type="component" value="Chromosome"/>
</dbReference>
<name>A0ABN5GYK1_9FIRM</name>
<keyword evidence="3" id="KW-1185">Reference proteome</keyword>
<sequence length="160" mass="19373">MRTVKQMTCYRVQPLRQFPGVMVWTPEHQRADRVQDFLEFAVSQGRPLRRVRRTGRILAEAATWIYYTHTDWSAMTLARWGDYLTTIVAAGPPMDAARLFPVVDALYEFYAFWWWIDPPFLPYQPWPQQERRRHQWVQHWWSYRAHIQDFPGDFLDPLPF</sequence>
<protein>
    <submittedName>
        <fullName evidence="2">Uncharacterized protein</fullName>
    </submittedName>
</protein>
<dbReference type="EMBL" id="CP019454">
    <property type="protein sequence ID" value="AUW93597.1"/>
    <property type="molecule type" value="Genomic_DNA"/>
</dbReference>
<proteinExistence type="predicted"/>
<gene>
    <name evidence="1" type="ORF">BXT84_00740</name>
    <name evidence="2" type="ORF">BXT84_06280</name>
</gene>
<evidence type="ECO:0000313" key="1">
    <source>
        <dbReference type="EMBL" id="AUW92661.1"/>
    </source>
</evidence>
<dbReference type="EMBL" id="CP019454">
    <property type="protein sequence ID" value="AUW92661.1"/>
    <property type="molecule type" value="Genomic_DNA"/>
</dbReference>